<accession>A0AAV9BTM9</accession>
<gene>
    <name evidence="1" type="ORF">QJS04_geneDACA021263</name>
</gene>
<comment type="caution">
    <text evidence="1">The sequence shown here is derived from an EMBL/GenBank/DDBJ whole genome shotgun (WGS) entry which is preliminary data.</text>
</comment>
<evidence type="ECO:0000313" key="2">
    <source>
        <dbReference type="Proteomes" id="UP001179952"/>
    </source>
</evidence>
<evidence type="ECO:0000313" key="1">
    <source>
        <dbReference type="EMBL" id="KAK1280045.1"/>
    </source>
</evidence>
<dbReference type="Proteomes" id="UP001179952">
    <property type="component" value="Unassembled WGS sequence"/>
</dbReference>
<proteinExistence type="predicted"/>
<name>A0AAV9BTM9_ACOGR</name>
<organism evidence="1 2">
    <name type="scientific">Acorus gramineus</name>
    <name type="common">Dwarf sweet flag</name>
    <dbReference type="NCBI Taxonomy" id="55184"/>
    <lineage>
        <taxon>Eukaryota</taxon>
        <taxon>Viridiplantae</taxon>
        <taxon>Streptophyta</taxon>
        <taxon>Embryophyta</taxon>
        <taxon>Tracheophyta</taxon>
        <taxon>Spermatophyta</taxon>
        <taxon>Magnoliopsida</taxon>
        <taxon>Liliopsida</taxon>
        <taxon>Acoraceae</taxon>
        <taxon>Acorus</taxon>
    </lineage>
</organism>
<dbReference type="AlphaFoldDB" id="A0AAV9BTM9"/>
<sequence length="65" mass="7264">METSAKSVTNVNEIFCEIAKRLPRAQPVQNPTGMVLIGSQSQRAGLRQEHSIQYSLSKYTRTISI</sequence>
<reference evidence="1" key="1">
    <citation type="journal article" date="2023" name="Nat. Commun.">
        <title>Diploid and tetraploid genomes of Acorus and the evolution of monocots.</title>
        <authorList>
            <person name="Ma L."/>
            <person name="Liu K.W."/>
            <person name="Li Z."/>
            <person name="Hsiao Y.Y."/>
            <person name="Qi Y."/>
            <person name="Fu T."/>
            <person name="Tang G.D."/>
            <person name="Zhang D."/>
            <person name="Sun W.H."/>
            <person name="Liu D.K."/>
            <person name="Li Y."/>
            <person name="Chen G.Z."/>
            <person name="Liu X.D."/>
            <person name="Liao X.Y."/>
            <person name="Jiang Y.T."/>
            <person name="Yu X."/>
            <person name="Hao Y."/>
            <person name="Huang J."/>
            <person name="Zhao X.W."/>
            <person name="Ke S."/>
            <person name="Chen Y.Y."/>
            <person name="Wu W.L."/>
            <person name="Hsu J.L."/>
            <person name="Lin Y.F."/>
            <person name="Huang M.D."/>
            <person name="Li C.Y."/>
            <person name="Huang L."/>
            <person name="Wang Z.W."/>
            <person name="Zhao X."/>
            <person name="Zhong W.Y."/>
            <person name="Peng D.H."/>
            <person name="Ahmad S."/>
            <person name="Lan S."/>
            <person name="Zhang J.S."/>
            <person name="Tsai W.C."/>
            <person name="Van de Peer Y."/>
            <person name="Liu Z.J."/>
        </authorList>
    </citation>
    <scope>NUCLEOTIDE SEQUENCE</scope>
    <source>
        <strain evidence="1">SCP</strain>
    </source>
</reference>
<dbReference type="EMBL" id="JAUJYN010000001">
    <property type="protein sequence ID" value="KAK1280045.1"/>
    <property type="molecule type" value="Genomic_DNA"/>
</dbReference>
<keyword evidence="2" id="KW-1185">Reference proteome</keyword>
<reference evidence="1" key="2">
    <citation type="submission" date="2023-06" db="EMBL/GenBank/DDBJ databases">
        <authorList>
            <person name="Ma L."/>
            <person name="Liu K.-W."/>
            <person name="Li Z."/>
            <person name="Hsiao Y.-Y."/>
            <person name="Qi Y."/>
            <person name="Fu T."/>
            <person name="Tang G."/>
            <person name="Zhang D."/>
            <person name="Sun W.-H."/>
            <person name="Liu D.-K."/>
            <person name="Li Y."/>
            <person name="Chen G.-Z."/>
            <person name="Liu X.-D."/>
            <person name="Liao X.-Y."/>
            <person name="Jiang Y.-T."/>
            <person name="Yu X."/>
            <person name="Hao Y."/>
            <person name="Huang J."/>
            <person name="Zhao X.-W."/>
            <person name="Ke S."/>
            <person name="Chen Y.-Y."/>
            <person name="Wu W.-L."/>
            <person name="Hsu J.-L."/>
            <person name="Lin Y.-F."/>
            <person name="Huang M.-D."/>
            <person name="Li C.-Y."/>
            <person name="Huang L."/>
            <person name="Wang Z.-W."/>
            <person name="Zhao X."/>
            <person name="Zhong W.-Y."/>
            <person name="Peng D.-H."/>
            <person name="Ahmad S."/>
            <person name="Lan S."/>
            <person name="Zhang J.-S."/>
            <person name="Tsai W.-C."/>
            <person name="Van De Peer Y."/>
            <person name="Liu Z.-J."/>
        </authorList>
    </citation>
    <scope>NUCLEOTIDE SEQUENCE</scope>
    <source>
        <strain evidence="1">SCP</strain>
        <tissue evidence="1">Leaves</tissue>
    </source>
</reference>
<protein>
    <submittedName>
        <fullName evidence="1">Ras-related protein Rab5</fullName>
    </submittedName>
</protein>